<gene>
    <name evidence="1" type="ORF">MNBD_IGNAVI01-598</name>
</gene>
<dbReference type="AlphaFoldDB" id="A0A3B1CQ10"/>
<evidence type="ECO:0000313" key="1">
    <source>
        <dbReference type="EMBL" id="VAX18797.1"/>
    </source>
</evidence>
<dbReference type="EMBL" id="UOGD01000115">
    <property type="protein sequence ID" value="VAX18797.1"/>
    <property type="molecule type" value="Genomic_DNA"/>
</dbReference>
<dbReference type="InterPro" id="IPR011990">
    <property type="entry name" value="TPR-like_helical_dom_sf"/>
</dbReference>
<reference evidence="1" key="1">
    <citation type="submission" date="2018-06" db="EMBL/GenBank/DDBJ databases">
        <authorList>
            <person name="Zhirakovskaya E."/>
        </authorList>
    </citation>
    <scope>NUCLEOTIDE SEQUENCE</scope>
</reference>
<organism evidence="1">
    <name type="scientific">hydrothermal vent metagenome</name>
    <dbReference type="NCBI Taxonomy" id="652676"/>
    <lineage>
        <taxon>unclassified sequences</taxon>
        <taxon>metagenomes</taxon>
        <taxon>ecological metagenomes</taxon>
    </lineage>
</organism>
<dbReference type="Gene3D" id="1.25.40.10">
    <property type="entry name" value="Tetratricopeptide repeat domain"/>
    <property type="match status" value="1"/>
</dbReference>
<accession>A0A3B1CQ10</accession>
<proteinExistence type="predicted"/>
<protein>
    <submittedName>
        <fullName evidence="1">Uncharacterized protein</fullName>
    </submittedName>
</protein>
<name>A0A3B1CQ10_9ZZZZ</name>
<sequence length="228" mass="25564">MKRYIILIVMVLSTIASGQQFKVDKVKGKVLVQRGTEEKFTQLKKGDILDGNDLIITERNSFIQLDKDGNKFILDENSALGLNYLKKISINDLLLALAMEEIRNVPKTENNGIAKNTAVYGEETTVENSIASGSNSLGTKKINGAKQLAKNGYTESAIIVAKETYRKYPYTSKNADDRIYFAKLLSSLQLNNEALEEYNAIIKLNLTNKQKQKVEQELEKIKLVLISN</sequence>